<dbReference type="InterPro" id="IPR002816">
    <property type="entry name" value="TraB/PrgY/GumN_fam"/>
</dbReference>
<evidence type="ECO:0000313" key="4">
    <source>
        <dbReference type="Proteomes" id="UP000016223"/>
    </source>
</evidence>
<dbReference type="PATRIC" id="fig|1246301.3.peg.4941"/>
<proteinExistence type="predicted"/>
<evidence type="ECO:0000256" key="2">
    <source>
        <dbReference type="SAM" id="SignalP"/>
    </source>
</evidence>
<dbReference type="EMBL" id="CP003911">
    <property type="protein sequence ID" value="AGU51997.1"/>
    <property type="molecule type" value="Genomic_DNA"/>
</dbReference>
<organism evidence="3 4">
    <name type="scientific">Variovorax paradoxus B4</name>
    <dbReference type="NCBI Taxonomy" id="1246301"/>
    <lineage>
        <taxon>Bacteria</taxon>
        <taxon>Pseudomonadati</taxon>
        <taxon>Pseudomonadota</taxon>
        <taxon>Betaproteobacteria</taxon>
        <taxon>Burkholderiales</taxon>
        <taxon>Comamonadaceae</taxon>
        <taxon>Variovorax</taxon>
    </lineage>
</organism>
<dbReference type="InterPro" id="IPR047111">
    <property type="entry name" value="YbaP-like"/>
</dbReference>
<dbReference type="Proteomes" id="UP000016223">
    <property type="component" value="Chromosome 1"/>
</dbReference>
<dbReference type="KEGG" id="vpd:VAPA_1c49420"/>
<protein>
    <submittedName>
        <fullName evidence="3">TraB family protein</fullName>
    </submittedName>
</protein>
<name>T1XGE4_VARPD</name>
<evidence type="ECO:0000256" key="1">
    <source>
        <dbReference type="SAM" id="MobiDB-lite"/>
    </source>
</evidence>
<gene>
    <name evidence="3" type="ORF">VAPA_1c49420</name>
</gene>
<dbReference type="OrthoDB" id="9025834at2"/>
<keyword evidence="2" id="KW-0732">Signal</keyword>
<dbReference type="AlphaFoldDB" id="T1XGE4"/>
<feature type="region of interest" description="Disordered" evidence="1">
    <location>
        <begin position="343"/>
        <end position="394"/>
    </location>
</feature>
<dbReference type="Pfam" id="PF01963">
    <property type="entry name" value="TraB_PrgY_gumN"/>
    <property type="match status" value="1"/>
</dbReference>
<feature type="chain" id="PRO_5004596405" evidence="2">
    <location>
        <begin position="44"/>
        <end position="394"/>
    </location>
</feature>
<accession>T1XGE4</accession>
<feature type="compositionally biased region" description="Pro residues" evidence="1">
    <location>
        <begin position="344"/>
        <end position="353"/>
    </location>
</feature>
<dbReference type="HOGENOM" id="CLU_057525_2_0_4"/>
<feature type="signal peptide" evidence="2">
    <location>
        <begin position="1"/>
        <end position="43"/>
    </location>
</feature>
<dbReference type="PANTHER" id="PTHR40590">
    <property type="entry name" value="CYTOPLASMIC PROTEIN-RELATED"/>
    <property type="match status" value="1"/>
</dbReference>
<dbReference type="PANTHER" id="PTHR40590:SF1">
    <property type="entry name" value="CYTOPLASMIC PROTEIN"/>
    <property type="match status" value="1"/>
</dbReference>
<reference evidence="3 4" key="1">
    <citation type="submission" date="2012-10" db="EMBL/GenBank/DDBJ databases">
        <title>Genome sequence of Variovorax paradoxus B4.</title>
        <authorList>
            <person name="Schuldes J."/>
            <person name="Brandt U."/>
            <person name="Hiessl S."/>
            <person name="Wuebbeler J.H."/>
            <person name="Thuermer A."/>
            <person name="Steinbuechel A."/>
            <person name="Daniel R."/>
        </authorList>
    </citation>
    <scope>NUCLEOTIDE SEQUENCE [LARGE SCALE GENOMIC DNA]</scope>
    <source>
        <strain evidence="3 4">B4</strain>
    </source>
</reference>
<dbReference type="CDD" id="cd14789">
    <property type="entry name" value="Tiki"/>
    <property type="match status" value="1"/>
</dbReference>
<sequence>MRILRILVAPRRDTHLKTRTRASLLSRLPRLALAGACCVLALAAQGACPPSAIASLGKPGSAVGQWNAADRGLLWRADRDGRTAWLYGTIHLGRAEWVRPGPTVQKALEQSDALALELDVRDPVAMQPMTQQADPAVVARLLSGERARRLARQNEAACVPPGTTAGLQPILQVMSLAGLVARADGLYPEFGADEALAVSARNNSKPVFALESAAAQLKMLTGDSEAEEAEQIDAALDELESGQLRAQMKELADIWARGDADKLARYPEWCNCLNTPAEQRLMKRLLDDRNPGLADGIERMHASGQRVFAAVGALHMVGPQGLPALLAARGFKVAAVPLVAQPPVAVPTAPPPKATARGAQGARNNRGAKASGTRSTGTAKSARRAPAPKSKQRR</sequence>
<evidence type="ECO:0000313" key="3">
    <source>
        <dbReference type="EMBL" id="AGU51997.1"/>
    </source>
</evidence>